<feature type="transmembrane region" description="Helical" evidence="1">
    <location>
        <begin position="218"/>
        <end position="242"/>
    </location>
</feature>
<accession>A0A927JCD2</accession>
<sequence length="252" mass="25841">MTRLLHAELFRLRTTRTTWALLAGAVGLVGLVLYPPLANAGIGTYPSLGTPHSLETIIGAPRYAMYFTALLGVLAVSGEYRHRTITQTFLATPNRLRVVAAKLAAHGLAGLGFGVVATVAALGTAAAWHAAKGVPLDLWRADVLLSAVGLVAVSGLLAMIGVGVGALVPNQAAALVGVIVWLQIIESGLLTGFAPQLYGWTVNGAALAVAGIAPPSPVLPLLAPLQGGLLLSAYALVIALVATRVTLERDLA</sequence>
<feature type="transmembrane region" description="Helical" evidence="1">
    <location>
        <begin position="175"/>
        <end position="198"/>
    </location>
</feature>
<organism evidence="2 3">
    <name type="scientific">Lolliginicoccus lacisalsi</name>
    <dbReference type="NCBI Taxonomy" id="2742202"/>
    <lineage>
        <taxon>Bacteria</taxon>
        <taxon>Bacillati</taxon>
        <taxon>Actinomycetota</taxon>
        <taxon>Actinomycetes</taxon>
        <taxon>Mycobacteriales</taxon>
        <taxon>Hoyosellaceae</taxon>
        <taxon>Lolliginicoccus</taxon>
    </lineage>
</organism>
<evidence type="ECO:0000256" key="1">
    <source>
        <dbReference type="SAM" id="Phobius"/>
    </source>
</evidence>
<feature type="transmembrane region" description="Helical" evidence="1">
    <location>
        <begin position="64"/>
        <end position="82"/>
    </location>
</feature>
<proteinExistence type="predicted"/>
<dbReference type="RefSeq" id="WP_192039195.1">
    <property type="nucleotide sequence ID" value="NZ_JACYWE010000005.1"/>
</dbReference>
<dbReference type="Proteomes" id="UP000642993">
    <property type="component" value="Unassembled WGS sequence"/>
</dbReference>
<evidence type="ECO:0000313" key="3">
    <source>
        <dbReference type="Proteomes" id="UP000642993"/>
    </source>
</evidence>
<name>A0A927JCD2_9ACTN</name>
<dbReference type="Pfam" id="PF12679">
    <property type="entry name" value="ABC2_membrane_2"/>
    <property type="match status" value="1"/>
</dbReference>
<protein>
    <submittedName>
        <fullName evidence="2">ABC transporter permease subunit</fullName>
    </submittedName>
</protein>
<keyword evidence="3" id="KW-1185">Reference proteome</keyword>
<dbReference type="EMBL" id="JACYWE010000005">
    <property type="protein sequence ID" value="MBD8506724.1"/>
    <property type="molecule type" value="Genomic_DNA"/>
</dbReference>
<evidence type="ECO:0000313" key="2">
    <source>
        <dbReference type="EMBL" id="MBD8506724.1"/>
    </source>
</evidence>
<dbReference type="AlphaFoldDB" id="A0A927JCD2"/>
<gene>
    <name evidence="2" type="ORF">HT102_09520</name>
</gene>
<keyword evidence="1" id="KW-1133">Transmembrane helix</keyword>
<feature type="transmembrane region" description="Helical" evidence="1">
    <location>
        <begin position="103"/>
        <end position="131"/>
    </location>
</feature>
<dbReference type="GO" id="GO:0005886">
    <property type="term" value="C:plasma membrane"/>
    <property type="evidence" value="ECO:0007669"/>
    <property type="project" value="UniProtKB-SubCell"/>
</dbReference>
<feature type="transmembrane region" description="Helical" evidence="1">
    <location>
        <begin position="143"/>
        <end position="168"/>
    </location>
</feature>
<dbReference type="GO" id="GO:0140359">
    <property type="term" value="F:ABC-type transporter activity"/>
    <property type="evidence" value="ECO:0007669"/>
    <property type="project" value="InterPro"/>
</dbReference>
<keyword evidence="1" id="KW-0472">Membrane</keyword>
<comment type="caution">
    <text evidence="2">The sequence shown here is derived from an EMBL/GenBank/DDBJ whole genome shotgun (WGS) entry which is preliminary data.</text>
</comment>
<keyword evidence="1" id="KW-0812">Transmembrane</keyword>
<reference evidence="2" key="1">
    <citation type="submission" date="2020-09" db="EMBL/GenBank/DDBJ databases">
        <title>Hoyosella lacisalsi sp. nov., a halotolerant actinobacterium isolated from soil of Lake Gudzhirganskoe.</title>
        <authorList>
            <person name="Yang Q."/>
            <person name="Guo P.Y."/>
            <person name="Liu S.W."/>
            <person name="Li F.N."/>
            <person name="Sun C.H."/>
        </authorList>
    </citation>
    <scope>NUCLEOTIDE SEQUENCE</scope>
    <source>
        <strain evidence="2">G463</strain>
    </source>
</reference>